<dbReference type="SUPFAM" id="SSF54909">
    <property type="entry name" value="Dimeric alpha+beta barrel"/>
    <property type="match status" value="1"/>
</dbReference>
<dbReference type="Pfam" id="PF03795">
    <property type="entry name" value="YCII"/>
    <property type="match status" value="1"/>
</dbReference>
<feature type="domain" description="YCII-related" evidence="2">
    <location>
        <begin position="2"/>
        <end position="112"/>
    </location>
</feature>
<dbReference type="Gene3D" id="3.30.70.1060">
    <property type="entry name" value="Dimeric alpha+beta barrel"/>
    <property type="match status" value="1"/>
</dbReference>
<dbReference type="InterPro" id="IPR005545">
    <property type="entry name" value="YCII"/>
</dbReference>
<evidence type="ECO:0000259" key="2">
    <source>
        <dbReference type="Pfam" id="PF03795"/>
    </source>
</evidence>
<dbReference type="AlphaFoldDB" id="A0A250I8T6"/>
<proteinExistence type="inferred from homology"/>
<evidence type="ECO:0000256" key="1">
    <source>
        <dbReference type="ARBA" id="ARBA00007689"/>
    </source>
</evidence>
<gene>
    <name evidence="3" type="ORF">MEBOL_001062</name>
</gene>
<name>A0A250I8T6_9BACT</name>
<reference evidence="3 4" key="1">
    <citation type="submission" date="2017-06" db="EMBL/GenBank/DDBJ databases">
        <authorList>
            <person name="Kim H.J."/>
            <person name="Triplett B.A."/>
        </authorList>
    </citation>
    <scope>NUCLEOTIDE SEQUENCE [LARGE SCALE GENOMIC DNA]</scope>
    <source>
        <strain evidence="3 4">DSM 14713</strain>
    </source>
</reference>
<comment type="similarity">
    <text evidence="1">Belongs to the YciI family.</text>
</comment>
<evidence type="ECO:0000313" key="4">
    <source>
        <dbReference type="Proteomes" id="UP000217289"/>
    </source>
</evidence>
<sequence>MAYLLLIIESGEERRNRPAKEGRLAMERMNRFNEDLKARGICKASESLRSDAEGVRIAVRGGRRTVSDGPFTETKEIVGGFFLLDCQTKEQALAIANECPAAEWATVEVREVGPCYDGG</sequence>
<dbReference type="EMBL" id="CP022163">
    <property type="protein sequence ID" value="ATB27618.1"/>
    <property type="molecule type" value="Genomic_DNA"/>
</dbReference>
<dbReference type="PANTHER" id="PTHR35174">
    <property type="entry name" value="BLL7171 PROTEIN-RELATED"/>
    <property type="match status" value="1"/>
</dbReference>
<organism evidence="3 4">
    <name type="scientific">Melittangium boletus DSM 14713</name>
    <dbReference type="NCBI Taxonomy" id="1294270"/>
    <lineage>
        <taxon>Bacteria</taxon>
        <taxon>Pseudomonadati</taxon>
        <taxon>Myxococcota</taxon>
        <taxon>Myxococcia</taxon>
        <taxon>Myxococcales</taxon>
        <taxon>Cystobacterineae</taxon>
        <taxon>Archangiaceae</taxon>
        <taxon>Melittangium</taxon>
    </lineage>
</organism>
<accession>A0A250I8T6</accession>
<dbReference type="OrthoDB" id="9807535at2"/>
<evidence type="ECO:0000313" key="3">
    <source>
        <dbReference type="EMBL" id="ATB27618.1"/>
    </source>
</evidence>
<dbReference type="InterPro" id="IPR011008">
    <property type="entry name" value="Dimeric_a/b-barrel"/>
</dbReference>
<protein>
    <submittedName>
        <fullName evidence="3">Dehydrogenase</fullName>
    </submittedName>
</protein>
<dbReference type="RefSeq" id="WP_095976397.1">
    <property type="nucleotide sequence ID" value="NZ_CP022163.1"/>
</dbReference>
<dbReference type="Proteomes" id="UP000217289">
    <property type="component" value="Chromosome"/>
</dbReference>
<keyword evidence="4" id="KW-1185">Reference proteome</keyword>
<dbReference type="KEGG" id="mbd:MEBOL_001062"/>